<comment type="caution">
    <text evidence="5">The sequence shown here is derived from an EMBL/GenBank/DDBJ whole genome shotgun (WGS) entry which is preliminary data.</text>
</comment>
<reference evidence="5 6" key="1">
    <citation type="submission" date="2018-04" db="EMBL/GenBank/DDBJ databases">
        <title>Genomic Encyclopedia of Type Strains, Phase IV (KMG-IV): sequencing the most valuable type-strain genomes for metagenomic binning, comparative biology and taxonomic classification.</title>
        <authorList>
            <person name="Goeker M."/>
        </authorList>
    </citation>
    <scope>NUCLEOTIDE SEQUENCE [LARGE SCALE GENOMIC DNA]</scope>
    <source>
        <strain evidence="5 6">DSM 14823</strain>
    </source>
</reference>
<dbReference type="Pfam" id="PF01229">
    <property type="entry name" value="Glyco_hydro_39"/>
    <property type="match status" value="1"/>
</dbReference>
<dbReference type="RefSeq" id="WP_116885517.1">
    <property type="nucleotide sequence ID" value="NZ_CABMMC010000038.1"/>
</dbReference>
<dbReference type="Proteomes" id="UP000245959">
    <property type="component" value="Unassembled WGS sequence"/>
</dbReference>
<dbReference type="GeneID" id="78296788"/>
<keyword evidence="6" id="KW-1185">Reference proteome</keyword>
<evidence type="ECO:0000313" key="6">
    <source>
        <dbReference type="Proteomes" id="UP000245959"/>
    </source>
</evidence>
<feature type="domain" description="Glycosyl hydrolases family 39 N-terminal catalytic" evidence="4">
    <location>
        <begin position="64"/>
        <end position="225"/>
    </location>
</feature>
<evidence type="ECO:0000259" key="4">
    <source>
        <dbReference type="Pfam" id="PF01229"/>
    </source>
</evidence>
<dbReference type="GO" id="GO:0004553">
    <property type="term" value="F:hydrolase activity, hydrolyzing O-glycosyl compounds"/>
    <property type="evidence" value="ECO:0007669"/>
    <property type="project" value="TreeGrafter"/>
</dbReference>
<name>A0A2U1AJP0_9BACT</name>
<dbReference type="InterPro" id="IPR051923">
    <property type="entry name" value="Glycosyl_Hydrolase_39"/>
</dbReference>
<keyword evidence="2 5" id="KW-0378">Hydrolase</keyword>
<dbReference type="SUPFAM" id="SSF51445">
    <property type="entry name" value="(Trans)glycosidases"/>
    <property type="match status" value="1"/>
</dbReference>
<keyword evidence="3" id="KW-0326">Glycosidase</keyword>
<dbReference type="InterPro" id="IPR017853">
    <property type="entry name" value="GH"/>
</dbReference>
<proteinExistence type="inferred from homology"/>
<sequence length="469" mass="52455">MERLKKVGDVKARNSSEIKSSPIGLGFEKLDRGLFDPEKAYDKVAKLGVKWIRIQSGWARTEKVPGVYEWEWLDSIIDNLIRRSLKPWVCLCYGNALYTPAAGEVFGAVGCPPIATETERNAWHRYVAALTRRYAGRVELFEVWNEPDGVWCWKHGPDGGEYGEFVKATAAAIREGNPAAKVVAGAVCMRDLGYLNDMLATGAGKAMDYLSYHGYWPDELEKADRVRAYRALCARYNPAIRVIQGETGVQSRSDGAGALREGAWTPRKQAKFLARHIIADLFEEVSFASYFSCMDMIEALNGMVGDKASYLDYGYFGVLSAEFDENGIATGEYAPKLSYRTLQVIASIFREDFSLAELPVQFMPPGRSMRVMRNDDYGPTVVLRGFRKGNGSAAAVYWKPSEILTTAYESTISLEAAELPREIRLVDILDGSIYELPPQMREDNGRGRILFHHLPLKDSPLLLTFGDFL</sequence>
<evidence type="ECO:0000256" key="3">
    <source>
        <dbReference type="ARBA" id="ARBA00023295"/>
    </source>
</evidence>
<dbReference type="AlphaFoldDB" id="A0A2U1AJP0"/>
<organism evidence="5 6">
    <name type="scientific">Victivallis vadensis</name>
    <dbReference type="NCBI Taxonomy" id="172901"/>
    <lineage>
        <taxon>Bacteria</taxon>
        <taxon>Pseudomonadati</taxon>
        <taxon>Lentisphaerota</taxon>
        <taxon>Lentisphaeria</taxon>
        <taxon>Victivallales</taxon>
        <taxon>Victivallaceae</taxon>
        <taxon>Victivallis</taxon>
    </lineage>
</organism>
<dbReference type="PANTHER" id="PTHR12631:SF10">
    <property type="entry name" value="BETA-XYLOSIDASE-LIKE PROTEIN-RELATED"/>
    <property type="match status" value="1"/>
</dbReference>
<evidence type="ECO:0000256" key="2">
    <source>
        <dbReference type="ARBA" id="ARBA00022801"/>
    </source>
</evidence>
<protein>
    <submittedName>
        <fullName evidence="5">Glycosyl hydrolase family 39</fullName>
    </submittedName>
</protein>
<dbReference type="Gene3D" id="3.20.20.80">
    <property type="entry name" value="Glycosidases"/>
    <property type="match status" value="1"/>
</dbReference>
<dbReference type="EMBL" id="QEKH01000035">
    <property type="protein sequence ID" value="PVY36557.1"/>
    <property type="molecule type" value="Genomic_DNA"/>
</dbReference>
<gene>
    <name evidence="5" type="ORF">C8D82_13523</name>
</gene>
<dbReference type="OrthoDB" id="9776971at2"/>
<evidence type="ECO:0000313" key="5">
    <source>
        <dbReference type="EMBL" id="PVY36557.1"/>
    </source>
</evidence>
<dbReference type="InterPro" id="IPR049166">
    <property type="entry name" value="GH39_cat"/>
</dbReference>
<accession>A0A2U1AJP0</accession>
<comment type="similarity">
    <text evidence="1">Belongs to the glycosyl hydrolase 39 family.</text>
</comment>
<evidence type="ECO:0000256" key="1">
    <source>
        <dbReference type="ARBA" id="ARBA00008875"/>
    </source>
</evidence>
<dbReference type="PANTHER" id="PTHR12631">
    <property type="entry name" value="ALPHA-L-IDURONIDASE"/>
    <property type="match status" value="1"/>
</dbReference>